<evidence type="ECO:0000313" key="2">
    <source>
        <dbReference type="Proteomes" id="UP000005459"/>
    </source>
</evidence>
<dbReference type="Proteomes" id="UP000005459">
    <property type="component" value="Unassembled WGS sequence"/>
</dbReference>
<protein>
    <submittedName>
        <fullName evidence="1">Uncharacterized protein</fullName>
    </submittedName>
</protein>
<name>F9UEV5_9GAMM</name>
<accession>F9UEV5</accession>
<sequence length="38" mass="4036">MRDTAERVSGEYRSEPVAGSGCVVQDLRDSLGHASNDA</sequence>
<organism evidence="1 2">
    <name type="scientific">Thiocapsa marina 5811</name>
    <dbReference type="NCBI Taxonomy" id="768671"/>
    <lineage>
        <taxon>Bacteria</taxon>
        <taxon>Pseudomonadati</taxon>
        <taxon>Pseudomonadota</taxon>
        <taxon>Gammaproteobacteria</taxon>
        <taxon>Chromatiales</taxon>
        <taxon>Chromatiaceae</taxon>
        <taxon>Thiocapsa</taxon>
    </lineage>
</organism>
<dbReference type="EMBL" id="AFWV01000011">
    <property type="protein sequence ID" value="EGV17426.1"/>
    <property type="molecule type" value="Genomic_DNA"/>
</dbReference>
<reference evidence="1 2" key="1">
    <citation type="submission" date="2011-06" db="EMBL/GenBank/DDBJ databases">
        <title>The draft genome of Thiocapsa marina 5811.</title>
        <authorList>
            <consortium name="US DOE Joint Genome Institute (JGI-PGF)"/>
            <person name="Lucas S."/>
            <person name="Han J."/>
            <person name="Cheng J.-F."/>
            <person name="Goodwin L."/>
            <person name="Pitluck S."/>
            <person name="Peters L."/>
            <person name="Land M.L."/>
            <person name="Hauser L."/>
            <person name="Vogl K."/>
            <person name="Liu Z."/>
            <person name="Imhoff J."/>
            <person name="Thiel V."/>
            <person name="Frigaard N.-U."/>
            <person name="Bryant D."/>
            <person name="Woyke T.J."/>
        </authorList>
    </citation>
    <scope>NUCLEOTIDE SEQUENCE [LARGE SCALE GENOMIC DNA]</scope>
    <source>
        <strain evidence="1 2">5811</strain>
    </source>
</reference>
<gene>
    <name evidence="1" type="ORF">ThimaDRAFT_3458</name>
</gene>
<dbReference type="AlphaFoldDB" id="F9UEV5"/>
<proteinExistence type="predicted"/>
<evidence type="ECO:0000313" key="1">
    <source>
        <dbReference type="EMBL" id="EGV17426.1"/>
    </source>
</evidence>
<keyword evidence="2" id="KW-1185">Reference proteome</keyword>